<protein>
    <submittedName>
        <fullName evidence="4">Guanosine-3',5'-bis(Diphosphate) 3'-pyrophosphohydrolase</fullName>
    </submittedName>
</protein>
<dbReference type="SMART" id="SM00471">
    <property type="entry name" value="HDc"/>
    <property type="match status" value="1"/>
</dbReference>
<feature type="domain" description="HD" evidence="3">
    <location>
        <begin position="87"/>
        <end position="186"/>
    </location>
</feature>
<feature type="compositionally biased region" description="Polar residues" evidence="2">
    <location>
        <begin position="1"/>
        <end position="11"/>
    </location>
</feature>
<dbReference type="PANTHER" id="PTHR21262">
    <property type="entry name" value="GUANOSINE-3',5'-BIS DIPHOSPHATE 3'-PYROPHOSPHOHYDROLASE"/>
    <property type="match status" value="1"/>
</dbReference>
<dbReference type="FunFam" id="1.10.3210.10:FF:000001">
    <property type="entry name" value="GTP pyrophosphokinase RelA"/>
    <property type="match status" value="1"/>
</dbReference>
<dbReference type="InterPro" id="IPR003607">
    <property type="entry name" value="HD/PDEase_dom"/>
</dbReference>
<dbReference type="AlphaFoldDB" id="V8GB35"/>
<name>V8GB35_9BURK</name>
<feature type="region of interest" description="Disordered" evidence="2">
    <location>
        <begin position="1"/>
        <end position="44"/>
    </location>
</feature>
<dbReference type="Gene3D" id="1.10.3210.10">
    <property type="entry name" value="Hypothetical protein af1432"/>
    <property type="match status" value="1"/>
</dbReference>
<evidence type="ECO:0000256" key="1">
    <source>
        <dbReference type="RuleBase" id="RU003847"/>
    </source>
</evidence>
<dbReference type="CDD" id="cd00077">
    <property type="entry name" value="HDc"/>
    <property type="match status" value="1"/>
</dbReference>
<dbReference type="InterPro" id="IPR007685">
    <property type="entry name" value="RelA_SpoT"/>
</dbReference>
<accession>V8GB35</accession>
<evidence type="ECO:0000259" key="3">
    <source>
        <dbReference type="PROSITE" id="PS51831"/>
    </source>
</evidence>
<dbReference type="GO" id="GO:0015969">
    <property type="term" value="P:guanosine tetraphosphate metabolic process"/>
    <property type="evidence" value="ECO:0007669"/>
    <property type="project" value="InterPro"/>
</dbReference>
<feature type="non-terminal residue" evidence="4">
    <location>
        <position position="443"/>
    </location>
</feature>
<dbReference type="FunFam" id="3.30.460.10:FF:000001">
    <property type="entry name" value="GTP pyrophosphokinase RelA"/>
    <property type="match status" value="1"/>
</dbReference>
<dbReference type="GO" id="GO:0005886">
    <property type="term" value="C:plasma membrane"/>
    <property type="evidence" value="ECO:0007669"/>
    <property type="project" value="TreeGrafter"/>
</dbReference>
<reference evidence="4 5" key="1">
    <citation type="submission" date="2013-11" db="EMBL/GenBank/DDBJ databases">
        <title>Genomic analysis of Pelistega sp. HM-7.</title>
        <authorList>
            <person name="Kumbhare S.V."/>
            <person name="Shetty S.A."/>
            <person name="Sharma O."/>
            <person name="Dhotre D.P."/>
        </authorList>
    </citation>
    <scope>NUCLEOTIDE SEQUENCE [LARGE SCALE GENOMIC DNA]</scope>
    <source>
        <strain evidence="4 5">HM-7</strain>
    </source>
</reference>
<comment type="similarity">
    <text evidence="1">Belongs to the relA/spoT family.</text>
</comment>
<dbReference type="PANTHER" id="PTHR21262:SF36">
    <property type="entry name" value="BIFUNCTIONAL (P)PPGPP SYNTHASE_HYDROLASE SPOT"/>
    <property type="match status" value="1"/>
</dbReference>
<dbReference type="InterPro" id="IPR004811">
    <property type="entry name" value="RelA/Spo_fam"/>
</dbReference>
<keyword evidence="5" id="KW-1185">Reference proteome</keyword>
<dbReference type="Proteomes" id="UP000018766">
    <property type="component" value="Unassembled WGS sequence"/>
</dbReference>
<dbReference type="GO" id="GO:0042594">
    <property type="term" value="P:response to starvation"/>
    <property type="evidence" value="ECO:0007669"/>
    <property type="project" value="TreeGrafter"/>
</dbReference>
<dbReference type="RefSeq" id="WP_023949050.1">
    <property type="nucleotide sequence ID" value="NZ_AYSV01000008.1"/>
</dbReference>
<dbReference type="InterPro" id="IPR006674">
    <property type="entry name" value="HD_domain"/>
</dbReference>
<keyword evidence="4" id="KW-0378">Hydrolase</keyword>
<evidence type="ECO:0000313" key="5">
    <source>
        <dbReference type="Proteomes" id="UP000018766"/>
    </source>
</evidence>
<dbReference type="PROSITE" id="PS51831">
    <property type="entry name" value="HD"/>
    <property type="match status" value="1"/>
</dbReference>
<proteinExistence type="inferred from homology"/>
<dbReference type="SUPFAM" id="SSF81301">
    <property type="entry name" value="Nucleotidyltransferase"/>
    <property type="match status" value="1"/>
</dbReference>
<gene>
    <name evidence="4" type="ORF">V757_01160</name>
</gene>
<comment type="function">
    <text evidence="1">In eubacteria ppGpp (guanosine 3'-diphosphate 5'-diphosphate) is a mediator of the stringent response that coordinates a variety of cellular activities in response to changes in nutritional abundance.</text>
</comment>
<dbReference type="CDD" id="cd05399">
    <property type="entry name" value="NT_Rel-Spo_like"/>
    <property type="match status" value="1"/>
</dbReference>
<comment type="caution">
    <text evidence="4">The sequence shown here is derived from an EMBL/GenBank/DDBJ whole genome shotgun (WGS) entry which is preliminary data.</text>
</comment>
<organism evidence="4 5">
    <name type="scientific">Pelistega indica</name>
    <dbReference type="NCBI Taxonomy" id="1414851"/>
    <lineage>
        <taxon>Bacteria</taxon>
        <taxon>Pseudomonadati</taxon>
        <taxon>Pseudomonadota</taxon>
        <taxon>Betaproteobacteria</taxon>
        <taxon>Burkholderiales</taxon>
        <taxon>Alcaligenaceae</taxon>
        <taxon>Pelistega</taxon>
    </lineage>
</organism>
<dbReference type="SUPFAM" id="SSF109604">
    <property type="entry name" value="HD-domain/PDEase-like"/>
    <property type="match status" value="1"/>
</dbReference>
<dbReference type="EMBL" id="AYSV01000008">
    <property type="protein sequence ID" value="ETD72947.1"/>
    <property type="molecule type" value="Genomic_DNA"/>
</dbReference>
<dbReference type="GO" id="GO:0008728">
    <property type="term" value="F:GTP diphosphokinase activity"/>
    <property type="evidence" value="ECO:0007669"/>
    <property type="project" value="TreeGrafter"/>
</dbReference>
<dbReference type="OrthoDB" id="9805041at2"/>
<dbReference type="SMART" id="SM00954">
    <property type="entry name" value="RelA_SpoT"/>
    <property type="match status" value="1"/>
</dbReference>
<dbReference type="Gene3D" id="3.30.460.10">
    <property type="entry name" value="Beta Polymerase, domain 2"/>
    <property type="match status" value="1"/>
</dbReference>
<dbReference type="Pfam" id="PF04607">
    <property type="entry name" value="RelA_SpoT"/>
    <property type="match status" value="1"/>
</dbReference>
<dbReference type="Pfam" id="PF13328">
    <property type="entry name" value="HD_4"/>
    <property type="match status" value="1"/>
</dbReference>
<sequence length="443" mass="50069">MGLKGVSSSFLNALRQKSPFKRKQKKPAAQSLTNPTPTPSPKGDLFDGVLSQIKTYLPSTDVAQIREAFLFAEKAHTGQMRSSGDPYITHPVAVTEICAHWKLDPNALMAALLHDVIEDQDIKKSEIAERFNEDVADLVDGLTKLERINFASKAEQQAESFRKMLLATAKDVRVILVKLADRLHNMRTLDGVDATKARRVANETLEIYAPIANRLGLNNLVREFEDLAFAAYYPNRYRVLKKALENAHGTRRNLLGKITDNIRAALPAYGIEGKIASREKTLYSIHKKMKEQKKSFSDVLDIYGFRIIVNTLTECYIVLGVLHQLYRPVPGKFKDYIAIPKINGYQSLHTTLVGPYGTPIEFQIRTIHMDHIAEEGVASHWLYKSDDMTLSDLQKQTHRWLQSLLDIQSQTGDSSEFLEIRQSGFILTLFMLLTPRGKIISHH</sequence>
<evidence type="ECO:0000256" key="2">
    <source>
        <dbReference type="SAM" id="MobiDB-lite"/>
    </source>
</evidence>
<dbReference type="GO" id="GO:0008893">
    <property type="term" value="F:guanosine-3',5'-bis(diphosphate) 3'-diphosphatase activity"/>
    <property type="evidence" value="ECO:0007669"/>
    <property type="project" value="TreeGrafter"/>
</dbReference>
<evidence type="ECO:0000313" key="4">
    <source>
        <dbReference type="EMBL" id="ETD72947.1"/>
    </source>
</evidence>
<dbReference type="InterPro" id="IPR043519">
    <property type="entry name" value="NT_sf"/>
</dbReference>
<dbReference type="NCBIfam" id="TIGR00691">
    <property type="entry name" value="spoT_relA"/>
    <property type="match status" value="1"/>
</dbReference>